<dbReference type="Proteomes" id="UP000284379">
    <property type="component" value="Unassembled WGS sequence"/>
</dbReference>
<organism evidence="1 2">
    <name type="scientific">Bacteroides nordii</name>
    <dbReference type="NCBI Taxonomy" id="291645"/>
    <lineage>
        <taxon>Bacteria</taxon>
        <taxon>Pseudomonadati</taxon>
        <taxon>Bacteroidota</taxon>
        <taxon>Bacteroidia</taxon>
        <taxon>Bacteroidales</taxon>
        <taxon>Bacteroidaceae</taxon>
        <taxon>Bacteroides</taxon>
    </lineage>
</organism>
<evidence type="ECO:0000313" key="2">
    <source>
        <dbReference type="Proteomes" id="UP000284379"/>
    </source>
</evidence>
<accession>A0A413VCZ1</accession>
<evidence type="ECO:0000313" key="1">
    <source>
        <dbReference type="EMBL" id="RHB31420.1"/>
    </source>
</evidence>
<sequence length="81" mass="9387">MISLFFKVYTSSIYIYNKKKDRGVREVMSFLPASGISQNRAYEISSKKTLYEQHTGNALPVKGYSEMLYSRYFLSLNKIGK</sequence>
<dbReference type="AlphaFoldDB" id="A0A413VCZ1"/>
<proteinExistence type="predicted"/>
<gene>
    <name evidence="1" type="ORF">DW888_17960</name>
</gene>
<protein>
    <submittedName>
        <fullName evidence="1">Uncharacterized protein</fullName>
    </submittedName>
</protein>
<reference evidence="1 2" key="1">
    <citation type="submission" date="2018-08" db="EMBL/GenBank/DDBJ databases">
        <title>A genome reference for cultivated species of the human gut microbiota.</title>
        <authorList>
            <person name="Zou Y."/>
            <person name="Xue W."/>
            <person name="Luo G."/>
        </authorList>
    </citation>
    <scope>NUCLEOTIDE SEQUENCE [LARGE SCALE GENOMIC DNA]</scope>
    <source>
        <strain evidence="1 2">AM40-30BH</strain>
    </source>
</reference>
<dbReference type="EMBL" id="QSGO01000022">
    <property type="protein sequence ID" value="RHB31420.1"/>
    <property type="molecule type" value="Genomic_DNA"/>
</dbReference>
<comment type="caution">
    <text evidence="1">The sequence shown here is derived from an EMBL/GenBank/DDBJ whole genome shotgun (WGS) entry which is preliminary data.</text>
</comment>
<name>A0A413VCZ1_9BACE</name>